<feature type="domain" description="RDRP core" evidence="10">
    <location>
        <begin position="491"/>
        <end position="1069"/>
    </location>
</feature>
<dbReference type="GeneID" id="27309419"/>
<evidence type="ECO:0000256" key="1">
    <source>
        <dbReference type="ARBA" id="ARBA00005762"/>
    </source>
</evidence>
<name>A0A0D2B8E9_9PEZI</name>
<dbReference type="PANTHER" id="PTHR23079">
    <property type="entry name" value="RNA-DEPENDENT RNA POLYMERASE"/>
    <property type="match status" value="1"/>
</dbReference>
<dbReference type="Pfam" id="PF26253">
    <property type="entry name" value="RdRP_head"/>
    <property type="match status" value="1"/>
</dbReference>
<proteinExistence type="inferred from homology"/>
<dbReference type="Proteomes" id="UP000053259">
    <property type="component" value="Unassembled WGS sequence"/>
</dbReference>
<evidence type="ECO:0000256" key="6">
    <source>
        <dbReference type="ARBA" id="ARBA00023158"/>
    </source>
</evidence>
<evidence type="ECO:0000256" key="2">
    <source>
        <dbReference type="ARBA" id="ARBA00022484"/>
    </source>
</evidence>
<reference evidence="12 13" key="1">
    <citation type="submission" date="2015-01" db="EMBL/GenBank/DDBJ databases">
        <title>The Genome Sequence of Ochroconis gallopava CBS43764.</title>
        <authorList>
            <consortium name="The Broad Institute Genomics Platform"/>
            <person name="Cuomo C."/>
            <person name="de Hoog S."/>
            <person name="Gorbushina A."/>
            <person name="Stielow B."/>
            <person name="Teixiera M."/>
            <person name="Abouelleil A."/>
            <person name="Chapman S.B."/>
            <person name="Priest M."/>
            <person name="Young S.K."/>
            <person name="Wortman J."/>
            <person name="Nusbaum C."/>
            <person name="Birren B."/>
        </authorList>
    </citation>
    <scope>NUCLEOTIDE SEQUENCE [LARGE SCALE GENOMIC DNA]</scope>
    <source>
        <strain evidence="12 13">CBS 43764</strain>
    </source>
</reference>
<dbReference type="GO" id="GO:0003968">
    <property type="term" value="F:RNA-directed RNA polymerase activity"/>
    <property type="evidence" value="ECO:0007669"/>
    <property type="project" value="UniProtKB-KW"/>
</dbReference>
<keyword evidence="3 8" id="KW-0808">Transferase</keyword>
<dbReference type="InterPro" id="IPR007855">
    <property type="entry name" value="RDRP"/>
</dbReference>
<keyword evidence="4 8" id="KW-0548">Nucleotidyltransferase</keyword>
<evidence type="ECO:0000259" key="11">
    <source>
        <dbReference type="Pfam" id="PF26253"/>
    </source>
</evidence>
<keyword evidence="5 8" id="KW-0694">RNA-binding</keyword>
<evidence type="ECO:0000313" key="13">
    <source>
        <dbReference type="Proteomes" id="UP000053259"/>
    </source>
</evidence>
<evidence type="ECO:0000256" key="4">
    <source>
        <dbReference type="ARBA" id="ARBA00022695"/>
    </source>
</evidence>
<dbReference type="EMBL" id="KN847532">
    <property type="protein sequence ID" value="KIW07479.1"/>
    <property type="molecule type" value="Genomic_DNA"/>
</dbReference>
<keyword evidence="13" id="KW-1185">Reference proteome</keyword>
<feature type="region of interest" description="Disordered" evidence="9">
    <location>
        <begin position="1"/>
        <end position="45"/>
    </location>
</feature>
<accession>A0A0D2B8E9</accession>
<dbReference type="HOGENOM" id="CLU_001366_0_2_1"/>
<dbReference type="Pfam" id="PF05183">
    <property type="entry name" value="RdRP"/>
    <property type="match status" value="1"/>
</dbReference>
<feature type="domain" description="RDRP C-terminal head" evidence="11">
    <location>
        <begin position="1096"/>
        <end position="1241"/>
    </location>
</feature>
<dbReference type="EC" id="2.7.7.48" evidence="8"/>
<comment type="catalytic activity">
    <reaction evidence="7 8">
        <text>RNA(n) + a ribonucleoside 5'-triphosphate = RNA(n+1) + diphosphate</text>
        <dbReference type="Rhea" id="RHEA:21248"/>
        <dbReference type="Rhea" id="RHEA-COMP:14527"/>
        <dbReference type="Rhea" id="RHEA-COMP:17342"/>
        <dbReference type="ChEBI" id="CHEBI:33019"/>
        <dbReference type="ChEBI" id="CHEBI:61557"/>
        <dbReference type="ChEBI" id="CHEBI:140395"/>
        <dbReference type="EC" id="2.7.7.48"/>
    </reaction>
</comment>
<evidence type="ECO:0000313" key="12">
    <source>
        <dbReference type="EMBL" id="KIW07479.1"/>
    </source>
</evidence>
<dbReference type="OrthoDB" id="6513042at2759"/>
<dbReference type="RefSeq" id="XP_016217348.1">
    <property type="nucleotide sequence ID" value="XM_016354336.1"/>
</dbReference>
<sequence length="1434" mass="163390">MKFNGTDQSLASPCLSSTSKSSATKGSRSHQASTSFNHTVRGSKFEPRGLPIREMQNYHHKTRYDTRFSMASSMSWKHLPQIEVKLVQVPAKFTTWDIYRLLDGFGNVIKIQILDKERHVEKTAYVTFRPTPDIAFWELDGALGNIVATLNLQNSNIATIQDPFNKGVRIPDLLQHDAQSIEIGYMVSENQIMSMFTSMEQNVYFLMNLNKKTISVDFCISAPGKSGRHDLGNFRLQLRLDRILAVYFEPVGSHEVMTITVDFPPRLYRRSTDINVTHQNDSRLWSEWDAMIRQTGVILPETVTRLHPAGIRNDEAIVDVGRWRVYRLNFKSFENAHCPLARIKQALSSFNVQVIQKHFDILPRHTSTILDLVDHNGSKNAQDNVGYLSELQASMTRRYFNLSFETRYQLEVCLSHGWLHETNFTEDFVAKLHALDRNEQHKAVGALERVAELKRRFYNPMEIFQLPVHFTAIAATRNLPRHCTVARSAVVTPSMIYFRTPSVEVSNRITREWSVYSNRFLRVRFSDELDHGHIMSHDKRMNDEIYDRITQILRHGIVLGDRVYRFLAFGNSQFRERGAFFFAPTDEVSCDVIRSRLGKMSDRDQYQPAKVCARIGQNFSTTRGLAMKITIRTHKLDHRNELLLPDIKRNGYIFTDGVGKISKFLAQMIACEFGLSTDDVPSVFQFRLGGCKGILAVDPALSGNEVHLRPSQYKFAAVHDGLEIIRASRFVSASLNRQIIIVLSALGVSDSVFVRKMKSQLQVLDAAMVDENVAINELERVVDMNQTTLKLAAMARAGFIAAREPFMMSMLRLWRSWCLKILKEKARIFIENGAFLFGTVDETATLRGHFNSAQRDMAEHNICDLPEIFCYIDRRRKGIYEPVRGVCIVARNPSLHPGDIRVVHAVDVPQLHHIKNAIVFPQSGDRDISSMCSGGDLDGDDYLLIWDPELIPREWNHPPMDFTPAKPLSLSHKVTVDDITDFFVDYVKSDNLAFIATRHLALADYLDEGVKNEKCKHLAQLHSLAVDYPKSGVPVSIPSYLTRGIKWPHFMEKPRTDYKSRKILGQLYDLVVREDFTPEFSSVFDKRVIEAFDVDEKLIKRAELIKCRYDSQLRKIMAQHDIATEFEVWSAFVMEHNNGKKDYTFAEELGILMEAIRIGFREECEKEAGGKNPACLYPFVAAMYIATARQAQQYTLKSSSEGIGDDSKNAVKPLHSKDIPFISFPWLFLPELSKIAQGQIETEDRSGRLQCESKNCHREHVVSEDEERAIVKLGSGSILLSEFQACSLDDKETSTASRNDTSEETNRHIETINKNIFGRIPDEHQRRRNARIESLKTHVTSSTTVMTTKKNSENATVPDLETDFTVTDNVILPHEPYQDLLISPRQNSPLNSVRSEADPMISPDVGLQIKDGSMTNSVQVHLDLNDSDSEDEQS</sequence>
<protein>
    <recommendedName>
        <fullName evidence="8">RNA-dependent RNA polymerase</fullName>
        <ecNumber evidence="8">2.7.7.48</ecNumber>
    </recommendedName>
</protein>
<evidence type="ECO:0000259" key="10">
    <source>
        <dbReference type="Pfam" id="PF05183"/>
    </source>
</evidence>
<evidence type="ECO:0000256" key="3">
    <source>
        <dbReference type="ARBA" id="ARBA00022679"/>
    </source>
</evidence>
<feature type="compositionally biased region" description="Low complexity" evidence="9">
    <location>
        <begin position="9"/>
        <end position="26"/>
    </location>
</feature>
<dbReference type="InParanoid" id="A0A0D2B8E9"/>
<evidence type="ECO:0000256" key="8">
    <source>
        <dbReference type="RuleBase" id="RU363098"/>
    </source>
</evidence>
<dbReference type="GO" id="GO:0030422">
    <property type="term" value="P:siRNA processing"/>
    <property type="evidence" value="ECO:0007669"/>
    <property type="project" value="TreeGrafter"/>
</dbReference>
<dbReference type="InterPro" id="IPR057596">
    <property type="entry name" value="RDRP_core"/>
</dbReference>
<keyword evidence="2 8" id="KW-0696">RNA-directed RNA polymerase</keyword>
<dbReference type="PANTHER" id="PTHR23079:SF55">
    <property type="entry name" value="RNA-DIRECTED RNA POLYMERASE"/>
    <property type="match status" value="1"/>
</dbReference>
<feature type="compositionally biased region" description="Polar residues" evidence="9">
    <location>
        <begin position="1384"/>
        <end position="1394"/>
    </location>
</feature>
<keyword evidence="6" id="KW-0943">RNA-mediated gene silencing</keyword>
<evidence type="ECO:0000256" key="7">
    <source>
        <dbReference type="ARBA" id="ARBA00048744"/>
    </source>
</evidence>
<comment type="similarity">
    <text evidence="1 8">Belongs to the RdRP family.</text>
</comment>
<feature type="compositionally biased region" description="Polar residues" evidence="9">
    <location>
        <begin position="30"/>
        <end position="40"/>
    </location>
</feature>
<dbReference type="GO" id="GO:0031380">
    <property type="term" value="C:nuclear RNA-directed RNA polymerase complex"/>
    <property type="evidence" value="ECO:0007669"/>
    <property type="project" value="TreeGrafter"/>
</dbReference>
<dbReference type="VEuPathDB" id="FungiDB:PV09_01446"/>
<dbReference type="GO" id="GO:0003723">
    <property type="term" value="F:RNA binding"/>
    <property type="evidence" value="ECO:0007669"/>
    <property type="project" value="UniProtKB-KW"/>
</dbReference>
<organism evidence="12 13">
    <name type="scientific">Verruconis gallopava</name>
    <dbReference type="NCBI Taxonomy" id="253628"/>
    <lineage>
        <taxon>Eukaryota</taxon>
        <taxon>Fungi</taxon>
        <taxon>Dikarya</taxon>
        <taxon>Ascomycota</taxon>
        <taxon>Pezizomycotina</taxon>
        <taxon>Dothideomycetes</taxon>
        <taxon>Pleosporomycetidae</taxon>
        <taxon>Venturiales</taxon>
        <taxon>Sympoventuriaceae</taxon>
        <taxon>Verruconis</taxon>
    </lineage>
</organism>
<dbReference type="STRING" id="253628.A0A0D2B8E9"/>
<dbReference type="InterPro" id="IPR058752">
    <property type="entry name" value="RDRP_C_head"/>
</dbReference>
<feature type="region of interest" description="Disordered" evidence="9">
    <location>
        <begin position="1382"/>
        <end position="1403"/>
    </location>
</feature>
<evidence type="ECO:0000256" key="9">
    <source>
        <dbReference type="SAM" id="MobiDB-lite"/>
    </source>
</evidence>
<evidence type="ECO:0000256" key="5">
    <source>
        <dbReference type="ARBA" id="ARBA00022884"/>
    </source>
</evidence>
<gene>
    <name evidence="12" type="ORF">PV09_01446</name>
</gene>